<dbReference type="PIRSF" id="PIRSF006241">
    <property type="entry name" value="HyI"/>
    <property type="match status" value="1"/>
</dbReference>
<evidence type="ECO:0000256" key="2">
    <source>
        <dbReference type="PIRNR" id="PIRNR006241"/>
    </source>
</evidence>
<evidence type="ECO:0000313" key="4">
    <source>
        <dbReference type="EMBL" id="MDJ1134854.1"/>
    </source>
</evidence>
<keyword evidence="1 2" id="KW-0413">Isomerase</keyword>
<dbReference type="RefSeq" id="WP_274045769.1">
    <property type="nucleotide sequence ID" value="NZ_JANCPR020000024.1"/>
</dbReference>
<dbReference type="InterPro" id="IPR050417">
    <property type="entry name" value="Sugar_Epim/Isomerase"/>
</dbReference>
<dbReference type="PANTHER" id="PTHR43489:SF6">
    <property type="entry name" value="HYDROXYPYRUVATE ISOMERASE-RELATED"/>
    <property type="match status" value="1"/>
</dbReference>
<evidence type="ECO:0000256" key="1">
    <source>
        <dbReference type="ARBA" id="ARBA00023235"/>
    </source>
</evidence>
<feature type="domain" description="Xylose isomerase-like TIM barrel" evidence="3">
    <location>
        <begin position="26"/>
        <end position="261"/>
    </location>
</feature>
<dbReference type="InterPro" id="IPR026040">
    <property type="entry name" value="HyI-like"/>
</dbReference>
<organism evidence="4 5">
    <name type="scientific">Streptomyces iconiensis</name>
    <dbReference type="NCBI Taxonomy" id="1384038"/>
    <lineage>
        <taxon>Bacteria</taxon>
        <taxon>Bacillati</taxon>
        <taxon>Actinomycetota</taxon>
        <taxon>Actinomycetes</taxon>
        <taxon>Kitasatosporales</taxon>
        <taxon>Streptomycetaceae</taxon>
        <taxon>Streptomyces</taxon>
    </lineage>
</organism>
<reference evidence="4 5" key="1">
    <citation type="submission" date="2023-05" db="EMBL/GenBank/DDBJ databases">
        <title>Streptantibioticus silvisoli sp. nov., acidotolerant actinomycetes 1 from pine litter.</title>
        <authorList>
            <person name="Swiecimska M."/>
            <person name="Golinska P."/>
            <person name="Sangal V."/>
            <person name="Wachnowicz B."/>
            <person name="Goodfellow M."/>
        </authorList>
    </citation>
    <scope>NUCLEOTIDE SEQUENCE [LARGE SCALE GENOMIC DNA]</scope>
    <source>
        <strain evidence="4 5">DSM 42109</strain>
    </source>
</reference>
<protein>
    <submittedName>
        <fullName evidence="4">TIM barrel protein</fullName>
    </submittedName>
</protein>
<keyword evidence="5" id="KW-1185">Reference proteome</keyword>
<name>A0ABT7A0K5_9ACTN</name>
<comment type="similarity">
    <text evidence="2">Belongs to the hyi family.</text>
</comment>
<accession>A0ABT7A0K5</accession>
<dbReference type="EMBL" id="JANCPR020000024">
    <property type="protein sequence ID" value="MDJ1134854.1"/>
    <property type="molecule type" value="Genomic_DNA"/>
</dbReference>
<proteinExistence type="inferred from homology"/>
<dbReference type="PANTHER" id="PTHR43489">
    <property type="entry name" value="ISOMERASE"/>
    <property type="match status" value="1"/>
</dbReference>
<dbReference type="InterPro" id="IPR036237">
    <property type="entry name" value="Xyl_isomerase-like_sf"/>
</dbReference>
<gene>
    <name evidence="4" type="ORF">NMN56_023430</name>
</gene>
<evidence type="ECO:0000313" key="5">
    <source>
        <dbReference type="Proteomes" id="UP001214441"/>
    </source>
</evidence>
<dbReference type="Gene3D" id="3.20.20.150">
    <property type="entry name" value="Divalent-metal-dependent TIM barrel enzymes"/>
    <property type="match status" value="1"/>
</dbReference>
<dbReference type="InterPro" id="IPR013022">
    <property type="entry name" value="Xyl_isomerase-like_TIM-brl"/>
</dbReference>
<dbReference type="SUPFAM" id="SSF51658">
    <property type="entry name" value="Xylose isomerase-like"/>
    <property type="match status" value="1"/>
</dbReference>
<evidence type="ECO:0000259" key="3">
    <source>
        <dbReference type="Pfam" id="PF01261"/>
    </source>
</evidence>
<sequence length="265" mass="27939">MRIPDGPPLAANLKWLFTELPFERRFEAAAEAGFTGVEYAAPYPYPVSRLRALLADAGLRQILINSPAGAPGSPERAGCACLPGGTTGFREGIERGLEYAAGLGAGFLHVLAGIRPPEVSRERAAATYATNIAWAAERARDTGVRLLLEAQNAGDAPGYFLETQAQAAAVAEAVGQDRVALLLDLYHARITEGALDGTLPHYLPYAAHLQIADPPHRSEPGTGEVSWPSVFGMLRAAGYSGWLGCEYRPAAGTVSGLGWVTEVAG</sequence>
<comment type="caution">
    <text evidence="4">The sequence shown here is derived from an EMBL/GenBank/DDBJ whole genome shotgun (WGS) entry which is preliminary data.</text>
</comment>
<dbReference type="Pfam" id="PF01261">
    <property type="entry name" value="AP_endonuc_2"/>
    <property type="match status" value="1"/>
</dbReference>
<dbReference type="Proteomes" id="UP001214441">
    <property type="component" value="Unassembled WGS sequence"/>
</dbReference>